<comment type="cofactor">
    <cofactor evidence="2">
        <name>Zn(2+)</name>
        <dbReference type="ChEBI" id="CHEBI:29105"/>
    </cofactor>
    <text evidence="2">Binds 1 zinc ion per subunit.</text>
</comment>
<evidence type="ECO:0000313" key="6">
    <source>
        <dbReference type="Proteomes" id="UP000184172"/>
    </source>
</evidence>
<dbReference type="GO" id="GO:0008237">
    <property type="term" value="F:metallopeptidase activity"/>
    <property type="evidence" value="ECO:0007669"/>
    <property type="project" value="InterPro"/>
</dbReference>
<organism evidence="5 6">
    <name type="scientific">Aequorivita viscosa</name>
    <dbReference type="NCBI Taxonomy" id="797419"/>
    <lineage>
        <taxon>Bacteria</taxon>
        <taxon>Pseudomonadati</taxon>
        <taxon>Bacteroidota</taxon>
        <taxon>Flavobacteriia</taxon>
        <taxon>Flavobacteriales</taxon>
        <taxon>Flavobacteriaceae</taxon>
        <taxon>Aequorivita</taxon>
    </lineage>
</organism>
<reference evidence="6" key="1">
    <citation type="submission" date="2016-11" db="EMBL/GenBank/DDBJ databases">
        <authorList>
            <person name="Varghese N."/>
            <person name="Submissions S."/>
        </authorList>
    </citation>
    <scope>NUCLEOTIDE SEQUENCE [LARGE SCALE GENOMIC DNA]</scope>
    <source>
        <strain evidence="6">DSM 26349</strain>
    </source>
</reference>
<keyword evidence="2" id="KW-0862">Zinc</keyword>
<feature type="binding site" evidence="2">
    <location>
        <position position="383"/>
    </location>
    <ligand>
        <name>Zn(2+)</name>
        <dbReference type="ChEBI" id="CHEBI:29105"/>
        <note>catalytic</note>
    </ligand>
</feature>
<keyword evidence="6" id="KW-1185">Reference proteome</keyword>
<evidence type="ECO:0000256" key="3">
    <source>
        <dbReference type="SAM" id="SignalP"/>
    </source>
</evidence>
<evidence type="ECO:0000256" key="2">
    <source>
        <dbReference type="PIRSR" id="PIRSR634015-3"/>
    </source>
</evidence>
<feature type="active site" description="Proton acceptor" evidence="1">
    <location>
        <position position="361"/>
    </location>
</feature>
<protein>
    <submittedName>
        <fullName evidence="5">Peptidase family M1</fullName>
    </submittedName>
</protein>
<dbReference type="OrthoDB" id="9814383at2"/>
<dbReference type="InterPro" id="IPR034015">
    <property type="entry name" value="M1_LTA4H"/>
</dbReference>
<accession>A0A1M6BS04</accession>
<keyword evidence="3" id="KW-0732">Signal</keyword>
<dbReference type="Pfam" id="PF01433">
    <property type="entry name" value="Peptidase_M1"/>
    <property type="match status" value="1"/>
</dbReference>
<dbReference type="GO" id="GO:0008270">
    <property type="term" value="F:zinc ion binding"/>
    <property type="evidence" value="ECO:0007669"/>
    <property type="project" value="InterPro"/>
</dbReference>
<dbReference type="Gene3D" id="1.10.390.10">
    <property type="entry name" value="Neutral Protease Domain 2"/>
    <property type="match status" value="1"/>
</dbReference>
<dbReference type="STRING" id="797419.SAMN05216556_10339"/>
<dbReference type="PANTHER" id="PTHR45726">
    <property type="entry name" value="LEUKOTRIENE A-4 HYDROLASE"/>
    <property type="match status" value="1"/>
</dbReference>
<feature type="binding site" evidence="2">
    <location>
        <position position="360"/>
    </location>
    <ligand>
        <name>Zn(2+)</name>
        <dbReference type="ChEBI" id="CHEBI:29105"/>
        <note>catalytic</note>
    </ligand>
</feature>
<sequence>MKQLVNSFFFAVTFFSLSISSSTLIAQGNTSYWQQNADYKMDIQMDAEKHQYKGKQEITYTNNSPDTLNKVFYHLYFNAFQPGSEMDVRSRTIVDPDRRVGDRISKLTPEEIGYIKPTSFTQDGKTANYTIKGTVMEVKLNTPLVPGATTVFNMDWDAQVPLQVRRSGRDSSEGVALTMTQWYPKLAEYDFEGWHAHPYIGREFHGVWGNYDVTITIDASYTVGGTGYLQNPVSVGHGYTPPGQKPMPPVDGKYTWRFLAPNVHDFAWAADPEYIHDTYPGPNGMTLHFFYKNNPEIAENWKKLQPKTAALFEFFNENVGPYPYKQYSVMQGGDGGMEYGMCTMITGEREFGSLVGVTAHEVAHSWFQFVLAINENNHEWMDEGFTTYISDEAMNYVMDEKKPNPHAGSYRNYLYLANSGQQQPLTTQADRYATNRTYGISAYSKGSVFLSQLGYVIGPVNLANTLKRFYADFKFTHPTPNDFIRTAEKVSGFELDWYLTDWIKTTNTIDYAIKSVETKAAKTEITLERIGLMPMPIDLYVIYEDGSQELFYIPLRQMWGKKPNPFTELKRTVLEDWAWAYPTFTFEIKNGKKVKSMMIDATKRMADVNPENNVWEAP</sequence>
<feature type="binding site" evidence="2">
    <location>
        <position position="364"/>
    </location>
    <ligand>
        <name>Zn(2+)</name>
        <dbReference type="ChEBI" id="CHEBI:29105"/>
        <note>catalytic</note>
    </ligand>
</feature>
<dbReference type="RefSeq" id="WP_073214704.1">
    <property type="nucleotide sequence ID" value="NZ_FNNS01000003.1"/>
</dbReference>
<feature type="chain" id="PRO_5009916160" evidence="3">
    <location>
        <begin position="27"/>
        <end position="618"/>
    </location>
</feature>
<evidence type="ECO:0000256" key="1">
    <source>
        <dbReference type="PIRSR" id="PIRSR634015-1"/>
    </source>
</evidence>
<proteinExistence type="predicted"/>
<evidence type="ECO:0000259" key="4">
    <source>
        <dbReference type="Pfam" id="PF01433"/>
    </source>
</evidence>
<feature type="domain" description="Peptidase M1 membrane alanine aminopeptidase" evidence="4">
    <location>
        <begin position="352"/>
        <end position="502"/>
    </location>
</feature>
<dbReference type="InterPro" id="IPR014782">
    <property type="entry name" value="Peptidase_M1_dom"/>
</dbReference>
<dbReference type="Proteomes" id="UP000184172">
    <property type="component" value="Unassembled WGS sequence"/>
</dbReference>
<dbReference type="SUPFAM" id="SSF55486">
    <property type="entry name" value="Metalloproteases ('zincins'), catalytic domain"/>
    <property type="match status" value="1"/>
</dbReference>
<dbReference type="CDD" id="cd09604">
    <property type="entry name" value="M1_APN_like"/>
    <property type="match status" value="1"/>
</dbReference>
<name>A0A1M6BS04_9FLAO</name>
<evidence type="ECO:0000313" key="5">
    <source>
        <dbReference type="EMBL" id="SHI51535.1"/>
    </source>
</evidence>
<feature type="signal peptide" evidence="3">
    <location>
        <begin position="1"/>
        <end position="26"/>
    </location>
</feature>
<dbReference type="PANTHER" id="PTHR45726:SF3">
    <property type="entry name" value="LEUKOTRIENE A-4 HYDROLASE"/>
    <property type="match status" value="1"/>
</dbReference>
<dbReference type="AlphaFoldDB" id="A0A1M6BS04"/>
<dbReference type="EMBL" id="FQYV01000003">
    <property type="protein sequence ID" value="SHI51535.1"/>
    <property type="molecule type" value="Genomic_DNA"/>
</dbReference>
<feature type="active site" description="Proton donor" evidence="1">
    <location>
        <position position="443"/>
    </location>
</feature>
<keyword evidence="2" id="KW-0479">Metal-binding</keyword>
<dbReference type="InterPro" id="IPR027268">
    <property type="entry name" value="Peptidase_M4/M1_CTD_sf"/>
</dbReference>
<gene>
    <name evidence="5" type="ORF">SAMN04487908_10339</name>
</gene>